<dbReference type="EMBL" id="JANEYF010002509">
    <property type="protein sequence ID" value="KAJ8945470.1"/>
    <property type="molecule type" value="Genomic_DNA"/>
</dbReference>
<name>A0AAV8Y457_9CUCU</name>
<gene>
    <name evidence="2" type="ORF">NQ314_009222</name>
</gene>
<dbReference type="PANTHER" id="PTHR46599">
    <property type="entry name" value="PIGGYBAC TRANSPOSABLE ELEMENT-DERIVED PROTEIN 4"/>
    <property type="match status" value="1"/>
</dbReference>
<comment type="caution">
    <text evidence="2">The sequence shown here is derived from an EMBL/GenBank/DDBJ whole genome shotgun (WGS) entry which is preliminary data.</text>
</comment>
<evidence type="ECO:0000313" key="3">
    <source>
        <dbReference type="Proteomes" id="UP001162156"/>
    </source>
</evidence>
<evidence type="ECO:0000259" key="1">
    <source>
        <dbReference type="Pfam" id="PF13843"/>
    </source>
</evidence>
<proteinExistence type="predicted"/>
<keyword evidence="3" id="KW-1185">Reference proteome</keyword>
<dbReference type="PANTHER" id="PTHR46599:SF3">
    <property type="entry name" value="PIGGYBAC TRANSPOSABLE ELEMENT-DERIVED PROTEIN 4"/>
    <property type="match status" value="1"/>
</dbReference>
<dbReference type="AlphaFoldDB" id="A0AAV8Y457"/>
<protein>
    <recommendedName>
        <fullName evidence="1">PiggyBac transposable element-derived protein domain-containing protein</fullName>
    </recommendedName>
</protein>
<organism evidence="2 3">
    <name type="scientific">Rhamnusium bicolor</name>
    <dbReference type="NCBI Taxonomy" id="1586634"/>
    <lineage>
        <taxon>Eukaryota</taxon>
        <taxon>Metazoa</taxon>
        <taxon>Ecdysozoa</taxon>
        <taxon>Arthropoda</taxon>
        <taxon>Hexapoda</taxon>
        <taxon>Insecta</taxon>
        <taxon>Pterygota</taxon>
        <taxon>Neoptera</taxon>
        <taxon>Endopterygota</taxon>
        <taxon>Coleoptera</taxon>
        <taxon>Polyphaga</taxon>
        <taxon>Cucujiformia</taxon>
        <taxon>Chrysomeloidea</taxon>
        <taxon>Cerambycidae</taxon>
        <taxon>Lepturinae</taxon>
        <taxon>Rhagiini</taxon>
        <taxon>Rhamnusium</taxon>
    </lineage>
</organism>
<sequence>MSVGVTLAMGLTQVPHINLYWSKDDIFYNKFIASAISRDRYLLLLKLLHFENNETCDTLNRLHKIENIISKLLQNFQKVMQPGNILVIDESMVPFRGRLHFRQYIPNKTHKYGVKLYKLCSPEGYTFNIIVYTRKGGTEADLGHSQ</sequence>
<evidence type="ECO:0000313" key="2">
    <source>
        <dbReference type="EMBL" id="KAJ8945470.1"/>
    </source>
</evidence>
<dbReference type="Pfam" id="PF13843">
    <property type="entry name" value="DDE_Tnp_1_7"/>
    <property type="match status" value="1"/>
</dbReference>
<dbReference type="Proteomes" id="UP001162156">
    <property type="component" value="Unassembled WGS sequence"/>
</dbReference>
<feature type="domain" description="PiggyBac transposable element-derived protein" evidence="1">
    <location>
        <begin position="3"/>
        <end position="139"/>
    </location>
</feature>
<accession>A0AAV8Y457</accession>
<dbReference type="InterPro" id="IPR029526">
    <property type="entry name" value="PGBD"/>
</dbReference>
<reference evidence="2" key="1">
    <citation type="journal article" date="2023" name="Insect Mol. Biol.">
        <title>Genome sequencing provides insights into the evolution of gene families encoding plant cell wall-degrading enzymes in longhorned beetles.</title>
        <authorList>
            <person name="Shin N.R."/>
            <person name="Okamura Y."/>
            <person name="Kirsch R."/>
            <person name="Pauchet Y."/>
        </authorList>
    </citation>
    <scope>NUCLEOTIDE SEQUENCE</scope>
    <source>
        <strain evidence="2">RBIC_L_NR</strain>
    </source>
</reference>